<proteinExistence type="predicted"/>
<keyword evidence="3" id="KW-1185">Reference proteome</keyword>
<gene>
    <name evidence="2" type="ORF">ACFSUL_12145</name>
</gene>
<name>A0ABW5RSP3_9BACI</name>
<evidence type="ECO:0008006" key="4">
    <source>
        <dbReference type="Google" id="ProtNLM"/>
    </source>
</evidence>
<reference evidence="3" key="1">
    <citation type="journal article" date="2019" name="Int. J. Syst. Evol. Microbiol.">
        <title>The Global Catalogue of Microorganisms (GCM) 10K type strain sequencing project: providing services to taxonomists for standard genome sequencing and annotation.</title>
        <authorList>
            <consortium name="The Broad Institute Genomics Platform"/>
            <consortium name="The Broad Institute Genome Sequencing Center for Infectious Disease"/>
            <person name="Wu L."/>
            <person name="Ma J."/>
        </authorList>
    </citation>
    <scope>NUCLEOTIDE SEQUENCE [LARGE SCALE GENOMIC DNA]</scope>
    <source>
        <strain evidence="3">KCTC 3913</strain>
    </source>
</reference>
<dbReference type="Proteomes" id="UP001597506">
    <property type="component" value="Unassembled WGS sequence"/>
</dbReference>
<keyword evidence="1" id="KW-1133">Transmembrane helix</keyword>
<evidence type="ECO:0000256" key="1">
    <source>
        <dbReference type="SAM" id="Phobius"/>
    </source>
</evidence>
<keyword evidence="1" id="KW-0472">Membrane</keyword>
<dbReference type="EMBL" id="JBHUMF010000030">
    <property type="protein sequence ID" value="MFD2681497.1"/>
    <property type="molecule type" value="Genomic_DNA"/>
</dbReference>
<protein>
    <recommendedName>
        <fullName evidence="4">Bacteriocin</fullName>
    </recommendedName>
</protein>
<accession>A0ABW5RSP3</accession>
<evidence type="ECO:0000313" key="2">
    <source>
        <dbReference type="EMBL" id="MFD2681497.1"/>
    </source>
</evidence>
<evidence type="ECO:0000313" key="3">
    <source>
        <dbReference type="Proteomes" id="UP001597506"/>
    </source>
</evidence>
<comment type="caution">
    <text evidence="2">The sequence shown here is derived from an EMBL/GenBank/DDBJ whole genome shotgun (WGS) entry which is preliminary data.</text>
</comment>
<dbReference type="RefSeq" id="WP_377936146.1">
    <property type="nucleotide sequence ID" value="NZ_JBHUMF010000030.1"/>
</dbReference>
<sequence>MDNVKLGMLILGGVINLVKFYVDYALPFFKKRKEKRNNPPSCGGKTDRNVS</sequence>
<organism evidence="2 3">
    <name type="scientific">Bacillus seohaeanensis</name>
    <dbReference type="NCBI Taxonomy" id="284580"/>
    <lineage>
        <taxon>Bacteria</taxon>
        <taxon>Bacillati</taxon>
        <taxon>Bacillota</taxon>
        <taxon>Bacilli</taxon>
        <taxon>Bacillales</taxon>
        <taxon>Bacillaceae</taxon>
        <taxon>Bacillus</taxon>
    </lineage>
</organism>
<keyword evidence="1" id="KW-0812">Transmembrane</keyword>
<feature type="transmembrane region" description="Helical" evidence="1">
    <location>
        <begin position="6"/>
        <end position="26"/>
    </location>
</feature>